<dbReference type="KEGG" id="tsy:THSYN_12755"/>
<dbReference type="Gene3D" id="3.30.460.10">
    <property type="entry name" value="Beta Polymerase, domain 2"/>
    <property type="match status" value="1"/>
</dbReference>
<name>A0A2K8U869_9GAMM</name>
<dbReference type="Pfam" id="PF01909">
    <property type="entry name" value="NTP_transf_2"/>
    <property type="match status" value="1"/>
</dbReference>
<dbReference type="Proteomes" id="UP000232638">
    <property type="component" value="Chromosome"/>
</dbReference>
<feature type="domain" description="Polymerase nucleotidyl transferase" evidence="1">
    <location>
        <begin position="14"/>
        <end position="83"/>
    </location>
</feature>
<reference evidence="2 3" key="1">
    <citation type="submission" date="2017-03" db="EMBL/GenBank/DDBJ databases">
        <title>Complete genome sequence of Candidatus 'Thiodictyon syntrophicum' sp. nov. strain Cad16T, a photolithoautotroph purple sulfur bacterium isolated from an alpine meromictic lake.</title>
        <authorList>
            <person name="Luedin S.M."/>
            <person name="Pothier J.F."/>
            <person name="Danza F."/>
            <person name="Storelli N."/>
            <person name="Wittwer M."/>
            <person name="Tonolla M."/>
        </authorList>
    </citation>
    <scope>NUCLEOTIDE SEQUENCE [LARGE SCALE GENOMIC DNA]</scope>
    <source>
        <strain evidence="2 3">Cad16T</strain>
    </source>
</reference>
<dbReference type="RefSeq" id="WP_100919501.1">
    <property type="nucleotide sequence ID" value="NZ_CP020370.1"/>
</dbReference>
<protein>
    <recommendedName>
        <fullName evidence="1">Polymerase nucleotidyl transferase domain-containing protein</fullName>
    </recommendedName>
</protein>
<dbReference type="SUPFAM" id="SSF81301">
    <property type="entry name" value="Nucleotidyltransferase"/>
    <property type="match status" value="1"/>
</dbReference>
<proteinExistence type="predicted"/>
<dbReference type="EMBL" id="CP020370">
    <property type="protein sequence ID" value="AUB81744.1"/>
    <property type="molecule type" value="Genomic_DNA"/>
</dbReference>
<sequence>MQPADDAKIRDITARIVAALAPERILLFGSYAWGSPHAESDLDFYIIVPDQAEPPYRLARRAYHALHGVKAPVDLVVRTRAESVRNAAVASTLDRDVLTRGIVLYG</sequence>
<accession>A0A2K8U869</accession>
<organism evidence="2 3">
    <name type="scientific">Candidatus Thiodictyon syntrophicum</name>
    <dbReference type="NCBI Taxonomy" id="1166950"/>
    <lineage>
        <taxon>Bacteria</taxon>
        <taxon>Pseudomonadati</taxon>
        <taxon>Pseudomonadota</taxon>
        <taxon>Gammaproteobacteria</taxon>
        <taxon>Chromatiales</taxon>
        <taxon>Chromatiaceae</taxon>
        <taxon>Thiodictyon</taxon>
    </lineage>
</organism>
<dbReference type="OrthoDB" id="9809668at2"/>
<dbReference type="InterPro" id="IPR043519">
    <property type="entry name" value="NT_sf"/>
</dbReference>
<dbReference type="InterPro" id="IPR002934">
    <property type="entry name" value="Polymerase_NTP_transf_dom"/>
</dbReference>
<evidence type="ECO:0000313" key="3">
    <source>
        <dbReference type="Proteomes" id="UP000232638"/>
    </source>
</evidence>
<evidence type="ECO:0000313" key="2">
    <source>
        <dbReference type="EMBL" id="AUB81744.1"/>
    </source>
</evidence>
<dbReference type="AlphaFoldDB" id="A0A2K8U869"/>
<dbReference type="GO" id="GO:0016779">
    <property type="term" value="F:nucleotidyltransferase activity"/>
    <property type="evidence" value="ECO:0007669"/>
    <property type="project" value="InterPro"/>
</dbReference>
<evidence type="ECO:0000259" key="1">
    <source>
        <dbReference type="Pfam" id="PF01909"/>
    </source>
</evidence>
<dbReference type="CDD" id="cd05403">
    <property type="entry name" value="NT_KNTase_like"/>
    <property type="match status" value="1"/>
</dbReference>
<gene>
    <name evidence="2" type="ORF">THSYN_12755</name>
</gene>
<keyword evidence="3" id="KW-1185">Reference proteome</keyword>